<proteinExistence type="inferred from homology"/>
<reference evidence="5 6" key="1">
    <citation type="journal article" date="2013" name="Genome Announc.">
        <title>Whole-genome sequences of five oyster-associated bacteria show potential for crude oil hydrocarbon degradation.</title>
        <authorList>
            <person name="Chauhan A."/>
            <person name="Green S."/>
            <person name="Pathak A."/>
            <person name="Thomas J."/>
            <person name="Venkatramanan R."/>
        </authorList>
    </citation>
    <scope>NUCLEOTIDE SEQUENCE [LARGE SCALE GENOMIC DNA]</scope>
    <source>
        <strain evidence="5 6">MF109</strain>
    </source>
</reference>
<protein>
    <recommendedName>
        <fullName evidence="4">Xaa-Pro dipeptidyl-peptidase-like domain-containing protein</fullName>
    </recommendedName>
</protein>
<dbReference type="InterPro" id="IPR029058">
    <property type="entry name" value="AB_hydrolase_fold"/>
</dbReference>
<evidence type="ECO:0000313" key="6">
    <source>
        <dbReference type="Proteomes" id="UP000016033"/>
    </source>
</evidence>
<organism evidence="5 6">
    <name type="scientific">Microbacterium maritypicum MF109</name>
    <dbReference type="NCBI Taxonomy" id="1333857"/>
    <lineage>
        <taxon>Bacteria</taxon>
        <taxon>Bacillati</taxon>
        <taxon>Actinomycetota</taxon>
        <taxon>Actinomycetes</taxon>
        <taxon>Micrococcales</taxon>
        <taxon>Microbacteriaceae</taxon>
        <taxon>Microbacterium</taxon>
    </lineage>
</organism>
<evidence type="ECO:0000256" key="2">
    <source>
        <dbReference type="ARBA" id="ARBA00022801"/>
    </source>
</evidence>
<feature type="compositionally biased region" description="Polar residues" evidence="3">
    <location>
        <begin position="308"/>
        <end position="318"/>
    </location>
</feature>
<keyword evidence="2" id="KW-0378">Hydrolase</keyword>
<evidence type="ECO:0000313" key="5">
    <source>
        <dbReference type="EMBL" id="EQM73174.1"/>
    </source>
</evidence>
<dbReference type="EMBL" id="ATAO01000228">
    <property type="protein sequence ID" value="EQM73174.1"/>
    <property type="molecule type" value="Genomic_DNA"/>
</dbReference>
<dbReference type="InterPro" id="IPR000383">
    <property type="entry name" value="Xaa-Pro-like_dom"/>
</dbReference>
<dbReference type="PATRIC" id="fig|1333857.3.peg.3582"/>
<dbReference type="SUPFAM" id="SSF53474">
    <property type="entry name" value="alpha/beta-Hydrolases"/>
    <property type="match status" value="1"/>
</dbReference>
<dbReference type="ESTHER" id="9mico-t5kbd8">
    <property type="family name" value="Xaa-Pro-like_dom"/>
</dbReference>
<gene>
    <name evidence="5" type="ORF">L687_07810</name>
</gene>
<evidence type="ECO:0000256" key="1">
    <source>
        <dbReference type="ARBA" id="ARBA00008645"/>
    </source>
</evidence>
<dbReference type="PANTHER" id="PTHR22946:SF9">
    <property type="entry name" value="POLYKETIDE TRANSFERASE AF380"/>
    <property type="match status" value="1"/>
</dbReference>
<dbReference type="Gene3D" id="3.40.50.1820">
    <property type="entry name" value="alpha/beta hydrolase"/>
    <property type="match status" value="1"/>
</dbReference>
<dbReference type="RefSeq" id="WP_021201482.1">
    <property type="nucleotide sequence ID" value="NZ_ATAO01000228.1"/>
</dbReference>
<comment type="similarity">
    <text evidence="1">Belongs to the AB hydrolase superfamily.</text>
</comment>
<dbReference type="Pfam" id="PF02129">
    <property type="entry name" value="Peptidase_S15"/>
    <property type="match status" value="1"/>
</dbReference>
<evidence type="ECO:0000256" key="3">
    <source>
        <dbReference type="SAM" id="MobiDB-lite"/>
    </source>
</evidence>
<dbReference type="AlphaFoldDB" id="T5KBD8"/>
<feature type="domain" description="Xaa-Pro dipeptidyl-peptidase-like" evidence="4">
    <location>
        <begin position="12"/>
        <end position="263"/>
    </location>
</feature>
<dbReference type="PANTHER" id="PTHR22946">
    <property type="entry name" value="DIENELACTONE HYDROLASE DOMAIN-CONTAINING PROTEIN-RELATED"/>
    <property type="match status" value="1"/>
</dbReference>
<feature type="region of interest" description="Disordered" evidence="3">
    <location>
        <begin position="300"/>
        <end position="326"/>
    </location>
</feature>
<accession>T5KBD8</accession>
<evidence type="ECO:0000259" key="4">
    <source>
        <dbReference type="Pfam" id="PF02129"/>
    </source>
</evidence>
<comment type="caution">
    <text evidence="5">The sequence shown here is derived from an EMBL/GenBank/DDBJ whole genome shotgun (WGS) entry which is preliminary data.</text>
</comment>
<dbReference type="Proteomes" id="UP000016033">
    <property type="component" value="Unassembled WGS sequence"/>
</dbReference>
<sequence length="326" mass="36026">MQTTPVSYFSEGQRISAVWRTPDHQGPYRAIVQGPGWLGLKDAKLYVRYHEALVDAGFAVLVIDYRGFGDSEGDRGYLSPAWQLQDLVNAVTYLTTRDDVIADAIGVFGTGGTGGGNAVLLADADPRIKAAVSQVPVADGEDWLHRMRSEYEWLDFQKSLKEDRRQRVATGEGRIVHPREEIMIPTAERRATKIKADVDDRIPTAVPLACAEGIIAYRPIDAAGRLTTPLLVIGVEGDATTPTDHAEALYEAARGPKQLIMQRHTTHYAAYDAYWEQTTPVIVGWFDRYVRPAHLIHRSSPSPAIGESITTETVQTQSDSKEEVAR</sequence>
<name>T5KBD8_MICMQ</name>
<dbReference type="InterPro" id="IPR050261">
    <property type="entry name" value="FrsA_esterase"/>
</dbReference>
<dbReference type="GO" id="GO:0052689">
    <property type="term" value="F:carboxylic ester hydrolase activity"/>
    <property type="evidence" value="ECO:0007669"/>
    <property type="project" value="UniProtKB-ARBA"/>
</dbReference>